<dbReference type="eggNOG" id="ENOG5032NM3">
    <property type="taxonomic scope" value="Bacteria"/>
</dbReference>
<accession>A0A0H4XDQ3</accession>
<feature type="chain" id="PRO_5005212640" description="Lipoprotein" evidence="2">
    <location>
        <begin position="25"/>
        <end position="328"/>
    </location>
</feature>
<evidence type="ECO:0000313" key="4">
    <source>
        <dbReference type="Proteomes" id="UP000009026"/>
    </source>
</evidence>
<name>A0A0H4XDQ3_9BACT</name>
<sequence length="328" mass="35995">MTLRRTLSALSLSLCLGAAAPAAASSAQEERSAVPETPQTTPDPSDTPNAATLPPLGPDVRLYFTTFNVFRWNPLGLESQNRLILQKRLYEGQSLLTRDNFVNGGVSLKANPAALKVGPVVEFQPLAILNLRATYEYVRFMGTMGFLQSYGDPRMDFSDDARSLTEGRSYSTSGHHYIVEPTLQAKFGSIVVRSKASVEYWNMDLREGSAATFYDPLLDTLVPGRGWVFTNDSDLLMLATPQLTVGARFSAVWPRYTDRMGPGAAEVDNSHMRVGPLLAYAFTTREGTAFNKPTLLVHASWYLKHPNRVGLVPYMIAGFAFTSDILGG</sequence>
<dbReference type="STRING" id="1297742.A176_003089"/>
<evidence type="ECO:0000256" key="1">
    <source>
        <dbReference type="SAM" id="MobiDB-lite"/>
    </source>
</evidence>
<dbReference type="AlphaFoldDB" id="A0A0H4XDQ3"/>
<keyword evidence="2" id="KW-0732">Signal</keyword>
<dbReference type="PATRIC" id="fig|1297742.4.peg.3115"/>
<evidence type="ECO:0000313" key="3">
    <source>
        <dbReference type="EMBL" id="AKQ66177.1"/>
    </source>
</evidence>
<protein>
    <recommendedName>
        <fullName evidence="5">Lipoprotein</fullName>
    </recommendedName>
</protein>
<dbReference type="EMBL" id="CP012109">
    <property type="protein sequence ID" value="AKQ66177.1"/>
    <property type="molecule type" value="Genomic_DNA"/>
</dbReference>
<reference evidence="3 4" key="1">
    <citation type="journal article" date="2016" name="PLoS ONE">
        <title>Complete Genome Sequence and Comparative Genomics of a Novel Myxobacterium Myxococcus hansupus.</title>
        <authorList>
            <person name="Sharma G."/>
            <person name="Narwani T."/>
            <person name="Subramanian S."/>
        </authorList>
    </citation>
    <scope>NUCLEOTIDE SEQUENCE [LARGE SCALE GENOMIC DNA]</scope>
    <source>
        <strain evidence="4">mixupus</strain>
    </source>
</reference>
<organism evidence="3 4">
    <name type="scientific">Pseudomyxococcus hansupus</name>
    <dbReference type="NCBI Taxonomy" id="1297742"/>
    <lineage>
        <taxon>Bacteria</taxon>
        <taxon>Pseudomonadati</taxon>
        <taxon>Myxococcota</taxon>
        <taxon>Myxococcia</taxon>
        <taxon>Myxococcales</taxon>
        <taxon>Cystobacterineae</taxon>
        <taxon>Myxococcaceae</taxon>
        <taxon>Pseudomyxococcus</taxon>
    </lineage>
</organism>
<evidence type="ECO:0000256" key="2">
    <source>
        <dbReference type="SAM" id="SignalP"/>
    </source>
</evidence>
<dbReference type="OrthoDB" id="5503885at2"/>
<proteinExistence type="predicted"/>
<keyword evidence="4" id="KW-1185">Reference proteome</keyword>
<dbReference type="KEGG" id="mym:A176_003089"/>
<feature type="signal peptide" evidence="2">
    <location>
        <begin position="1"/>
        <end position="24"/>
    </location>
</feature>
<evidence type="ECO:0008006" key="5">
    <source>
        <dbReference type="Google" id="ProtNLM"/>
    </source>
</evidence>
<gene>
    <name evidence="3" type="ORF">A176_003089</name>
</gene>
<feature type="compositionally biased region" description="Low complexity" evidence="1">
    <location>
        <begin position="35"/>
        <end position="48"/>
    </location>
</feature>
<dbReference type="Proteomes" id="UP000009026">
    <property type="component" value="Chromosome"/>
</dbReference>
<dbReference type="RefSeq" id="WP_002639569.1">
    <property type="nucleotide sequence ID" value="NZ_CP012109.1"/>
</dbReference>
<feature type="region of interest" description="Disordered" evidence="1">
    <location>
        <begin position="26"/>
        <end position="54"/>
    </location>
</feature>